<feature type="binding site" evidence="7">
    <location>
        <position position="155"/>
    </location>
    <ligand>
        <name>dimethylallyl phosphate</name>
        <dbReference type="ChEBI" id="CHEBI:88052"/>
    </ligand>
</feature>
<dbReference type="Gene3D" id="3.40.50.1950">
    <property type="entry name" value="Flavin prenyltransferase-like"/>
    <property type="match status" value="1"/>
</dbReference>
<feature type="binding site" evidence="7">
    <location>
        <begin position="90"/>
        <end position="93"/>
    </location>
    <ligand>
        <name>FMN</name>
        <dbReference type="ChEBI" id="CHEBI:58210"/>
    </ligand>
</feature>
<evidence type="ECO:0000256" key="1">
    <source>
        <dbReference type="ARBA" id="ARBA00022602"/>
    </source>
</evidence>
<feature type="binding site" evidence="7">
    <location>
        <position position="39"/>
    </location>
    <ligand>
        <name>FMN</name>
        <dbReference type="ChEBI" id="CHEBI:58210"/>
    </ligand>
</feature>
<reference evidence="9 10" key="1">
    <citation type="submission" date="2023-02" db="EMBL/GenBank/DDBJ databases">
        <authorList>
            <person name="Olszewska D."/>
        </authorList>
    </citation>
    <scope>NUCLEOTIDE SEQUENCE [LARGE SCALE GENOMIC DNA]</scope>
    <source>
        <strain evidence="9 10">FDU301</strain>
    </source>
</reference>
<feature type="domain" description="Flavoprotein" evidence="8">
    <location>
        <begin position="6"/>
        <end position="175"/>
    </location>
</feature>
<comment type="similarity">
    <text evidence="6 7">Belongs to the UbiX/PAD1 family.</text>
</comment>
<dbReference type="EC" id="2.5.1.129" evidence="7"/>
<dbReference type="NCBIfam" id="NF004685">
    <property type="entry name" value="PRK06029.1"/>
    <property type="match status" value="1"/>
</dbReference>
<keyword evidence="1 7" id="KW-0637">Prenyltransferase</keyword>
<keyword evidence="4 7" id="KW-0808">Transferase</keyword>
<dbReference type="HAMAP" id="MF_01984">
    <property type="entry name" value="ubiX_pad"/>
    <property type="match status" value="1"/>
</dbReference>
<evidence type="ECO:0000256" key="6">
    <source>
        <dbReference type="ARBA" id="ARBA00060793"/>
    </source>
</evidence>
<dbReference type="Proteomes" id="UP001213771">
    <property type="component" value="Unassembled WGS sequence"/>
</dbReference>
<dbReference type="InterPro" id="IPR003382">
    <property type="entry name" value="Flavoprotein"/>
</dbReference>
<feature type="binding site" evidence="7">
    <location>
        <position position="125"/>
    </location>
    <ligand>
        <name>FMN</name>
        <dbReference type="ChEBI" id="CHEBI:58210"/>
    </ligand>
</feature>
<dbReference type="EMBL" id="JARAOX010000168">
    <property type="protein sequence ID" value="MDD9783124.1"/>
    <property type="molecule type" value="Genomic_DNA"/>
</dbReference>
<dbReference type="AlphaFoldDB" id="A0ABD4WSK9"/>
<dbReference type="NCBIfam" id="TIGR00421">
    <property type="entry name" value="ubiX_pad"/>
    <property type="match status" value="1"/>
</dbReference>
<dbReference type="Pfam" id="PF02441">
    <property type="entry name" value="Flavoprotein"/>
    <property type="match status" value="1"/>
</dbReference>
<comment type="catalytic activity">
    <reaction evidence="5 7">
        <text>dimethylallyl phosphate + FMNH2 = prenylated FMNH2 + phosphate</text>
        <dbReference type="Rhea" id="RHEA:37743"/>
        <dbReference type="ChEBI" id="CHEBI:43474"/>
        <dbReference type="ChEBI" id="CHEBI:57618"/>
        <dbReference type="ChEBI" id="CHEBI:87467"/>
        <dbReference type="ChEBI" id="CHEBI:88052"/>
        <dbReference type="EC" id="2.5.1.129"/>
    </reaction>
</comment>
<accession>A0ABD4WSK9</accession>
<evidence type="ECO:0000256" key="2">
    <source>
        <dbReference type="ARBA" id="ARBA00022630"/>
    </source>
</evidence>
<keyword evidence="2 7" id="KW-0285">Flavoprotein</keyword>
<gene>
    <name evidence="7" type="primary">ubiX</name>
    <name evidence="9" type="ORF">PVE99_12020</name>
</gene>
<organism evidence="9 10">
    <name type="scientific">Priestia megaterium</name>
    <name type="common">Bacillus megaterium</name>
    <dbReference type="NCBI Taxonomy" id="1404"/>
    <lineage>
        <taxon>Bacteria</taxon>
        <taxon>Bacillati</taxon>
        <taxon>Bacillota</taxon>
        <taxon>Bacilli</taxon>
        <taxon>Bacillales</taxon>
        <taxon>Bacillaceae</taxon>
        <taxon>Priestia</taxon>
    </lineage>
</organism>
<feature type="binding site" evidence="7">
    <location>
        <begin position="13"/>
        <end position="15"/>
    </location>
    <ligand>
        <name>FMN</name>
        <dbReference type="ChEBI" id="CHEBI:58210"/>
    </ligand>
</feature>
<dbReference type="SUPFAM" id="SSF52507">
    <property type="entry name" value="Homo-oligomeric flavin-containing Cys decarboxylases, HFCD"/>
    <property type="match status" value="1"/>
</dbReference>
<comment type="caution">
    <text evidence="9">The sequence shown here is derived from an EMBL/GenBank/DDBJ whole genome shotgun (WGS) entry which is preliminary data.</text>
</comment>
<comment type="function">
    <text evidence="7">Flavin prenyltransferase that catalyzes the synthesis of the prenylated FMN cofactor (prenyl-FMN) for 4-hydroxy-3-polyprenylbenzoic acid decarboxylase UbiD. The prenyltransferase is metal-independent and links a dimethylallyl moiety from dimethylallyl monophosphate (DMAP) to the flavin N5 and C6 atoms of FMN.</text>
</comment>
<protein>
    <recommendedName>
        <fullName evidence="7">Flavin prenyltransferase UbiX</fullName>
        <ecNumber evidence="7">2.5.1.129</ecNumber>
    </recommendedName>
</protein>
<evidence type="ECO:0000256" key="7">
    <source>
        <dbReference type="HAMAP-Rule" id="MF_01984"/>
    </source>
</evidence>
<feature type="binding site" evidence="7">
    <location>
        <position position="171"/>
    </location>
    <ligand>
        <name>dimethylallyl phosphate</name>
        <dbReference type="ChEBI" id="CHEBI:88052"/>
    </ligand>
</feature>
<dbReference type="GO" id="GO:0106141">
    <property type="term" value="F:flavin prenyltransferase activity"/>
    <property type="evidence" value="ECO:0007669"/>
    <property type="project" value="UniProtKB-EC"/>
</dbReference>
<proteinExistence type="inferred from homology"/>
<evidence type="ECO:0000256" key="4">
    <source>
        <dbReference type="ARBA" id="ARBA00022679"/>
    </source>
</evidence>
<dbReference type="PANTHER" id="PTHR43374">
    <property type="entry name" value="FLAVIN PRENYLTRANSFERASE"/>
    <property type="match status" value="1"/>
</dbReference>
<dbReference type="FunFam" id="3.40.50.1950:FF:000001">
    <property type="entry name" value="Flavin prenyltransferase UbiX"/>
    <property type="match status" value="1"/>
</dbReference>
<name>A0ABD4WSK9_PRIMG</name>
<evidence type="ECO:0000256" key="5">
    <source>
        <dbReference type="ARBA" id="ARBA00050612"/>
    </source>
</evidence>
<evidence type="ECO:0000259" key="8">
    <source>
        <dbReference type="Pfam" id="PF02441"/>
    </source>
</evidence>
<keyword evidence="3 7" id="KW-0288">FMN</keyword>
<dbReference type="InterPro" id="IPR036551">
    <property type="entry name" value="Flavin_trans-like"/>
</dbReference>
<comment type="caution">
    <text evidence="7">Lacks conserved residue(s) required for the propagation of feature annotation.</text>
</comment>
<dbReference type="RefSeq" id="WP_029325401.1">
    <property type="nucleotide sequence ID" value="NZ_JARAOX010000168.1"/>
</dbReference>
<evidence type="ECO:0000256" key="3">
    <source>
        <dbReference type="ARBA" id="ARBA00022643"/>
    </source>
</evidence>
<sequence>MVKKRRMIVAISGATGIIYGIRLLEVLKRLDIETHLVISQSAQVTLNYETDMKMQELKELADVTYSVKDIGAAISSGSYQTMGMIVAPCSIKTMSQIAYSMTDNLIARAADVILKERKRLVLMLRETPLSLSHIRHMEAVTENGAIIFPPVPAFYTRPQTIDDIVNQTVGRVLDLFDIDTGEFKRWGEEDSLENKKKVENIK</sequence>
<dbReference type="InterPro" id="IPR004507">
    <property type="entry name" value="UbiX-like"/>
</dbReference>
<evidence type="ECO:0000313" key="10">
    <source>
        <dbReference type="Proteomes" id="UP001213771"/>
    </source>
</evidence>
<evidence type="ECO:0000313" key="9">
    <source>
        <dbReference type="EMBL" id="MDD9783124.1"/>
    </source>
</evidence>
<dbReference type="PANTHER" id="PTHR43374:SF1">
    <property type="entry name" value="FLAVIN PRENYLTRANSFERASE PAD1, MITOCHONDRIAL"/>
    <property type="match status" value="1"/>
</dbReference>